<dbReference type="GO" id="GO:0043021">
    <property type="term" value="F:ribonucleoprotein complex binding"/>
    <property type="evidence" value="ECO:0007669"/>
    <property type="project" value="UniProtKB-UniRule"/>
</dbReference>
<feature type="domain" description="NLE" evidence="9">
    <location>
        <begin position="896"/>
        <end position="960"/>
    </location>
</feature>
<dbReference type="InterPro" id="IPR001680">
    <property type="entry name" value="WD40_rpt"/>
</dbReference>
<feature type="repeat" description="WD" evidence="7">
    <location>
        <begin position="1171"/>
        <end position="1213"/>
    </location>
</feature>
<dbReference type="GO" id="GO:0005730">
    <property type="term" value="C:nucleolus"/>
    <property type="evidence" value="ECO:0007669"/>
    <property type="project" value="UniProtKB-SubCell"/>
</dbReference>
<dbReference type="GO" id="GO:0000463">
    <property type="term" value="P:maturation of LSU-rRNA from tricistronic rRNA transcript (SSU-rRNA, 5.8S rRNA, LSU-rRNA)"/>
    <property type="evidence" value="ECO:0007669"/>
    <property type="project" value="UniProtKB-UniRule"/>
</dbReference>
<comment type="similarity">
    <text evidence="6">Belongs to the WD repeat WDR12/YTM1 family.</text>
</comment>
<keyword evidence="4" id="KW-0677">Repeat</keyword>
<evidence type="ECO:0000256" key="5">
    <source>
        <dbReference type="ARBA" id="ARBA00023242"/>
    </source>
</evidence>
<dbReference type="Gene3D" id="2.130.10.10">
    <property type="entry name" value="YVTN repeat-like/Quinoprotein amine dehydrogenase"/>
    <property type="match status" value="1"/>
</dbReference>
<name>A0AAN4PJI9_ASPLE</name>
<dbReference type="PROSITE" id="PS50294">
    <property type="entry name" value="WD_REPEATS_REGION"/>
    <property type="match status" value="2"/>
</dbReference>
<feature type="region of interest" description="Disordered" evidence="8">
    <location>
        <begin position="418"/>
        <end position="451"/>
    </location>
</feature>
<dbReference type="HAMAP" id="MF_03029">
    <property type="entry name" value="WDR12"/>
    <property type="match status" value="1"/>
</dbReference>
<dbReference type="InterPro" id="IPR028599">
    <property type="entry name" value="WDR12/Ytm1"/>
</dbReference>
<gene>
    <name evidence="6" type="primary">YTM1</name>
    <name evidence="11" type="ORF">ALT_5243</name>
</gene>
<dbReference type="PROSITE" id="PS00678">
    <property type="entry name" value="WD_REPEATS_1"/>
    <property type="match status" value="1"/>
</dbReference>
<dbReference type="SMART" id="SM00320">
    <property type="entry name" value="WD40"/>
    <property type="match status" value="7"/>
</dbReference>
<dbReference type="Pfam" id="PF22766">
    <property type="entry name" value="ZW10_C2"/>
    <property type="match status" value="1"/>
</dbReference>
<comment type="caution">
    <text evidence="11">The sequence shown here is derived from an EMBL/GenBank/DDBJ whole genome shotgun (WGS) entry which is preliminary data.</text>
</comment>
<dbReference type="Proteomes" id="UP000051487">
    <property type="component" value="Unassembled WGS sequence"/>
</dbReference>
<evidence type="ECO:0000256" key="6">
    <source>
        <dbReference type="HAMAP-Rule" id="MF_03029"/>
    </source>
</evidence>
<dbReference type="InterPro" id="IPR015943">
    <property type="entry name" value="WD40/YVTN_repeat-like_dom_sf"/>
</dbReference>
<feature type="region of interest" description="Disordered" evidence="8">
    <location>
        <begin position="1130"/>
        <end position="1161"/>
    </location>
</feature>
<evidence type="ECO:0000256" key="2">
    <source>
        <dbReference type="ARBA" id="ARBA00022552"/>
    </source>
</evidence>
<dbReference type="InterPro" id="IPR019775">
    <property type="entry name" value="WD40_repeat_CS"/>
</dbReference>
<evidence type="ECO:0000259" key="9">
    <source>
        <dbReference type="Pfam" id="PF08154"/>
    </source>
</evidence>
<dbReference type="GO" id="GO:1990423">
    <property type="term" value="C:RZZ complex"/>
    <property type="evidence" value="ECO:0007669"/>
    <property type="project" value="TreeGrafter"/>
</dbReference>
<dbReference type="InterPro" id="IPR055148">
    <property type="entry name" value="ZW10_C_2"/>
</dbReference>
<dbReference type="GO" id="GO:0000466">
    <property type="term" value="P:maturation of 5.8S rRNA from tricistronic rRNA transcript (SSU-rRNA, 5.8S rRNA, LSU-rRNA)"/>
    <property type="evidence" value="ECO:0007669"/>
    <property type="project" value="UniProtKB-UniRule"/>
</dbReference>
<dbReference type="Pfam" id="PF08154">
    <property type="entry name" value="NLE"/>
    <property type="match status" value="1"/>
</dbReference>
<feature type="repeat" description="WD" evidence="7">
    <location>
        <begin position="1048"/>
        <end position="1088"/>
    </location>
</feature>
<protein>
    <recommendedName>
        <fullName evidence="6">Ribosome biogenesis protein YTM1</fullName>
    </recommendedName>
</protein>
<dbReference type="GO" id="GO:0005737">
    <property type="term" value="C:cytoplasm"/>
    <property type="evidence" value="ECO:0007669"/>
    <property type="project" value="GOC"/>
</dbReference>
<evidence type="ECO:0000256" key="3">
    <source>
        <dbReference type="ARBA" id="ARBA00022574"/>
    </source>
</evidence>
<evidence type="ECO:0000313" key="11">
    <source>
        <dbReference type="EMBL" id="GAQ07922.1"/>
    </source>
</evidence>
<feature type="compositionally biased region" description="Acidic residues" evidence="8">
    <location>
        <begin position="423"/>
        <end position="436"/>
    </location>
</feature>
<keyword evidence="5 6" id="KW-0539">Nucleus</keyword>
<evidence type="ECO:0000256" key="4">
    <source>
        <dbReference type="ARBA" id="ARBA00022737"/>
    </source>
</evidence>
<comment type="function">
    <text evidence="6">Component of the NOP7 complex, which is required for maturation of the 25S and 5.8S ribosomal RNAs and formation of the 60S ribosome.</text>
</comment>
<dbReference type="PANTHER" id="PTHR12205:SF0">
    <property type="entry name" value="CENTROMERE_KINETOCHORE PROTEIN ZW10 HOMOLOG"/>
    <property type="match status" value="1"/>
</dbReference>
<keyword evidence="1 6" id="KW-0690">Ribosome biogenesis</keyword>
<dbReference type="GO" id="GO:0006888">
    <property type="term" value="P:endoplasmic reticulum to Golgi vesicle-mediated transport"/>
    <property type="evidence" value="ECO:0007669"/>
    <property type="project" value="TreeGrafter"/>
</dbReference>
<evidence type="ECO:0000313" key="12">
    <source>
        <dbReference type="Proteomes" id="UP000051487"/>
    </source>
</evidence>
<accession>A0AAN4PJI9</accession>
<dbReference type="GO" id="GO:0005654">
    <property type="term" value="C:nucleoplasm"/>
    <property type="evidence" value="ECO:0007669"/>
    <property type="project" value="UniProtKB-SubCell"/>
</dbReference>
<dbReference type="SUPFAM" id="SSF50978">
    <property type="entry name" value="WD40 repeat-like"/>
    <property type="match status" value="1"/>
</dbReference>
<feature type="domain" description="ZW10 C-terminal helical" evidence="10">
    <location>
        <begin position="674"/>
        <end position="822"/>
    </location>
</feature>
<dbReference type="EMBL" id="BCLY01000009">
    <property type="protein sequence ID" value="GAQ07922.1"/>
    <property type="molecule type" value="Genomic_DNA"/>
</dbReference>
<dbReference type="PROSITE" id="PS50082">
    <property type="entry name" value="WD_REPEATS_2"/>
    <property type="match status" value="5"/>
</dbReference>
<dbReference type="InterPro" id="IPR036322">
    <property type="entry name" value="WD40_repeat_dom_sf"/>
</dbReference>
<dbReference type="PRINTS" id="PR00320">
    <property type="entry name" value="GPROTEINBRPT"/>
</dbReference>
<feature type="compositionally biased region" description="Acidic residues" evidence="8">
    <location>
        <begin position="475"/>
        <end position="495"/>
    </location>
</feature>
<dbReference type="PANTHER" id="PTHR12205">
    <property type="entry name" value="CENTROMERE/KINETOCHORE PROTEIN ZW10"/>
    <property type="match status" value="1"/>
</dbReference>
<comment type="subcellular location">
    <subcellularLocation>
        <location evidence="6">Nucleus</location>
        <location evidence="6">Nucleolus</location>
    </subcellularLocation>
    <subcellularLocation>
        <location evidence="6">Nucleus</location>
        <location evidence="6">Nucleoplasm</location>
    </subcellularLocation>
</comment>
<proteinExistence type="inferred from homology"/>
<dbReference type="GO" id="GO:0030687">
    <property type="term" value="C:preribosome, large subunit precursor"/>
    <property type="evidence" value="ECO:0007669"/>
    <property type="project" value="UniProtKB-UniRule"/>
</dbReference>
<feature type="repeat" description="WD" evidence="7">
    <location>
        <begin position="1021"/>
        <end position="1043"/>
    </location>
</feature>
<evidence type="ECO:0000259" key="10">
    <source>
        <dbReference type="Pfam" id="PF22766"/>
    </source>
</evidence>
<dbReference type="Gene3D" id="1.10.357.150">
    <property type="match status" value="1"/>
</dbReference>
<dbReference type="Pfam" id="PF00400">
    <property type="entry name" value="WD40"/>
    <property type="match status" value="4"/>
</dbReference>
<comment type="subunit">
    <text evidence="6">Component of the NOP7 complex, composed of ERB1, NOP7 and YTM1. Within the NOP7 complex ERB1 appears to interact directly with NOP7 and YTM1. The NOP7 complex also associates with the 66S pre-ribosome.</text>
</comment>
<organism evidence="11 12">
    <name type="scientific">Aspergillus lentulus</name>
    <dbReference type="NCBI Taxonomy" id="293939"/>
    <lineage>
        <taxon>Eukaryota</taxon>
        <taxon>Fungi</taxon>
        <taxon>Dikarya</taxon>
        <taxon>Ascomycota</taxon>
        <taxon>Pezizomycotina</taxon>
        <taxon>Eurotiomycetes</taxon>
        <taxon>Eurotiomycetidae</taxon>
        <taxon>Eurotiales</taxon>
        <taxon>Aspergillaceae</taxon>
        <taxon>Aspergillus</taxon>
        <taxon>Aspergillus subgen. Fumigati</taxon>
    </lineage>
</organism>
<evidence type="ECO:0000256" key="7">
    <source>
        <dbReference type="PROSITE-ProRule" id="PRU00221"/>
    </source>
</evidence>
<keyword evidence="2 6" id="KW-0698">rRNA processing</keyword>
<dbReference type="FunFam" id="2.130.10.10:FF:000593">
    <property type="entry name" value="Ribosome biogenesis protein ytm1"/>
    <property type="match status" value="1"/>
</dbReference>
<keyword evidence="3 7" id="KW-0853">WD repeat</keyword>
<feature type="repeat" description="WD" evidence="7">
    <location>
        <begin position="1258"/>
        <end position="1300"/>
    </location>
</feature>
<dbReference type="GO" id="GO:0007094">
    <property type="term" value="P:mitotic spindle assembly checkpoint signaling"/>
    <property type="evidence" value="ECO:0007669"/>
    <property type="project" value="TreeGrafter"/>
</dbReference>
<feature type="region of interest" description="Disordered" evidence="8">
    <location>
        <begin position="470"/>
        <end position="508"/>
    </location>
</feature>
<feature type="repeat" description="WD" evidence="7">
    <location>
        <begin position="1097"/>
        <end position="1138"/>
    </location>
</feature>
<dbReference type="InterPro" id="IPR046362">
    <property type="entry name" value="Zw10/DSL1_C_sf"/>
</dbReference>
<evidence type="ECO:0000256" key="8">
    <source>
        <dbReference type="SAM" id="MobiDB-lite"/>
    </source>
</evidence>
<reference evidence="11 12" key="1">
    <citation type="submission" date="2015-11" db="EMBL/GenBank/DDBJ databases">
        <title>Aspergillus lentulus strain IFM 54703T.</title>
        <authorList>
            <person name="Kusuya Y."/>
            <person name="Sakai K."/>
            <person name="Kamei K."/>
            <person name="Takahashi H."/>
            <person name="Yaguchi T."/>
        </authorList>
    </citation>
    <scope>NUCLEOTIDE SEQUENCE [LARGE SCALE GENOMIC DNA]</scope>
    <source>
        <strain evidence="11 12">IFM 54703</strain>
    </source>
</reference>
<evidence type="ECO:0000256" key="1">
    <source>
        <dbReference type="ARBA" id="ARBA00022517"/>
    </source>
</evidence>
<dbReference type="InterPro" id="IPR020472">
    <property type="entry name" value="WD40_PAC1"/>
</dbReference>
<dbReference type="CDD" id="cd00200">
    <property type="entry name" value="WD40"/>
    <property type="match status" value="1"/>
</dbReference>
<sequence length="1364" mass="149793">MSPQASEQKICQSVLDFVTEGTFPGSEDVVSSVFPTSALAKELELISNAREQVEAQINSLSRENDFDADGWMSQAEQLHADIERSRLTAREIVAQHENTRPLQLKVEDASAKVRLIQTEIAFNQAVTRTLEEVQELCQRLNAGRTDLAEGRIMAAIDAVDAVEDTVQKDSLFANTNVKHILVQNVAELRKQIAEDLRARWNNLLKVDRQAGSFEVAKNDGALLDDTIAAMARLDLLIPANDKLQKDLLLAIVEPILLNLDGYSRPIRVAEGSIHVQPEPATTTAPQLLDRVSDVLGLLRQCLPSSISDSFSDTFVPALSSKIISSWLSSAIPTDLAGLADFEAILDSVLKFAQTIETLGWRGQEELVSWVNQAPRLWLTRRRADSLDQVRKVLAGSQGLTKQVERVEKEEVSRADEVLLENATSDDWDASWDDENGGESKGIPSGTQEGEDDVAAWGLDDDATEEVVETKADISESADDDDADAWGWGDDEDGDERVENQPAQETDKATSVIGRDIGHRAPREVTLREHYTVTDIPDSIMAIVRRQVTDVEAISQPGHDHTRIVSSGAGLLALPTLILAMFKATAPSFYSLKLNAGQMYLYNDSLYLVEQLRTMVEEYKLSRLSSDLDALEKFGKLAYSKEMQTQRTIVTDLLDGTQGFSQCSEQPFLGECENAISATVDRIRDVYKEWQPILSHSALLQSIGSLVASVINKIIIDIEDLGDISEAQSQHLVSFCNQVSQLEDLFMPGPNEGIERVPMTAVYVRNWLKFQYLINILESSLADIKFLWTEGELRLEFSADEVVDLIEALFAESDYRRKAIADIRRQLGERRNSAHCASGRIGRRIFFLTLRSTEQDSDIDENFQTRLFWDSYRPEFNMNDGSDFDATATSSAAQRQVRVQLTSKQEDIALPDNAGPILVPTSLRRYALSTLVNNLLGNDKPIPFEFLINGTFLRTSIDEYLTANGISAETTLEIEYVRALIPPLHIASFQHDDWVSSTDVLSATCPAATWASATVSQGQEQILSGSYDGLLRVWNMSSQIVATSPAAADGGHTASIKAAKFVTPNQIASAGLDRTVRLWKYSESEEGFSGTIAPQLELYGHKSGINSLAVHAPSNRILSASSDNSVGFWSTKKSDAPTAPEDLLPSAASRSSKRRKLNSSVTVPQRGPLALLSSHTAPVSAAIFDAKDSTVGYSASWDHSLRTWDLVTSTLVDTRTTSHSLLSLEHLPELNLLAAGTSARHITLIDPRVSATTISAMTLRGHTNAVVSLARDPHSTYGLISGSHDGTCRIWDIRATKTDKDGVVGESVYSISRKSLEEQGKSDTKRVGGEGVKVFSVCWDKTVGIVSAGEDKRIQINRGEGVLSA</sequence>
<dbReference type="FunFam" id="1.10.357.150:FF:000004">
    <property type="entry name" value="Centromere/kinetochore protein zw10 homolog"/>
    <property type="match status" value="1"/>
</dbReference>
<dbReference type="InterPro" id="IPR012972">
    <property type="entry name" value="NLE"/>
</dbReference>